<dbReference type="EMBL" id="BAAFGK010000005">
    <property type="protein sequence ID" value="GAB0058612.1"/>
    <property type="molecule type" value="Genomic_DNA"/>
</dbReference>
<gene>
    <name evidence="1" type="ORF">SIID45300_02964</name>
</gene>
<comment type="caution">
    <text evidence="1">The sequence shown here is derived from an EMBL/GenBank/DDBJ whole genome shotgun (WGS) entry which is preliminary data.</text>
</comment>
<dbReference type="Proteomes" id="UP001628193">
    <property type="component" value="Unassembled WGS sequence"/>
</dbReference>
<proteinExistence type="predicted"/>
<evidence type="ECO:0000313" key="2">
    <source>
        <dbReference type="Proteomes" id="UP001628193"/>
    </source>
</evidence>
<reference evidence="1 2" key="2">
    <citation type="submission" date="2024-09" db="EMBL/GenBank/DDBJ databases">
        <title>Draft genome sequence of Candidatus Magnetaquicoccaceae bacterium FCR-1.</title>
        <authorList>
            <person name="Shimoshige H."/>
            <person name="Shimamura S."/>
            <person name="Taoka A."/>
            <person name="Kobayashi H."/>
            <person name="Maekawa T."/>
        </authorList>
    </citation>
    <scope>NUCLEOTIDE SEQUENCE [LARGE SCALE GENOMIC DNA]</scope>
    <source>
        <strain evidence="1 2">FCR-1</strain>
    </source>
</reference>
<keyword evidence="2" id="KW-1185">Reference proteome</keyword>
<accession>A0ABQ0CCK3</accession>
<name>A0ABQ0CCK3_9PROT</name>
<sequence>MDILSAAGFLIQRAVQTATQLQQQTRDKEAKTVVAQTREKTAPTLGDPVIPQVRSGAYRVTLSAAAQQRLMNPVAS</sequence>
<reference evidence="1 2" key="1">
    <citation type="submission" date="2024-05" db="EMBL/GenBank/DDBJ databases">
        <authorList>
            <consortium name="Candidatus Magnetaquicoccaceae bacterium FCR-1 genome sequencing consortium"/>
            <person name="Shimoshige H."/>
            <person name="Shimamura S."/>
            <person name="Taoka A."/>
            <person name="Kobayashi H."/>
            <person name="Maekawa T."/>
        </authorList>
    </citation>
    <scope>NUCLEOTIDE SEQUENCE [LARGE SCALE GENOMIC DNA]</scope>
    <source>
        <strain evidence="1 2">FCR-1</strain>
    </source>
</reference>
<protein>
    <submittedName>
        <fullName evidence="1">Uncharacterized protein</fullName>
    </submittedName>
</protein>
<organism evidence="1 2">
    <name type="scientific">Candidatus Magnetaquiglobus chichijimensis</name>
    <dbReference type="NCBI Taxonomy" id="3141448"/>
    <lineage>
        <taxon>Bacteria</taxon>
        <taxon>Pseudomonadati</taxon>
        <taxon>Pseudomonadota</taxon>
        <taxon>Magnetococcia</taxon>
        <taxon>Magnetococcales</taxon>
        <taxon>Candidatus Magnetaquicoccaceae</taxon>
        <taxon>Candidatus Magnetaquiglobus</taxon>
    </lineage>
</organism>
<evidence type="ECO:0000313" key="1">
    <source>
        <dbReference type="EMBL" id="GAB0058612.1"/>
    </source>
</evidence>
<dbReference type="RefSeq" id="WP_420906332.1">
    <property type="nucleotide sequence ID" value="NZ_BAAFGK010000005.1"/>
</dbReference>